<evidence type="ECO:0000256" key="1">
    <source>
        <dbReference type="ARBA" id="ARBA00004651"/>
    </source>
</evidence>
<keyword evidence="2" id="KW-1003">Cell membrane</keyword>
<evidence type="ECO:0000313" key="8">
    <source>
        <dbReference type="EMBL" id="SDX35216.1"/>
    </source>
</evidence>
<name>A0AAN4UU53_9RHOB</name>
<keyword evidence="4 6" id="KW-1133">Transmembrane helix</keyword>
<feature type="transmembrane region" description="Helical" evidence="6">
    <location>
        <begin position="127"/>
        <end position="145"/>
    </location>
</feature>
<organism evidence="7 10">
    <name type="scientific">Allgaiera indica</name>
    <dbReference type="NCBI Taxonomy" id="765699"/>
    <lineage>
        <taxon>Bacteria</taxon>
        <taxon>Pseudomonadati</taxon>
        <taxon>Pseudomonadota</taxon>
        <taxon>Alphaproteobacteria</taxon>
        <taxon>Rhodobacterales</taxon>
        <taxon>Paracoccaceae</taxon>
        <taxon>Allgaiera</taxon>
    </lineage>
</organism>
<feature type="transmembrane region" description="Helical" evidence="6">
    <location>
        <begin position="91"/>
        <end position="115"/>
    </location>
</feature>
<dbReference type="GO" id="GO:0005886">
    <property type="term" value="C:plasma membrane"/>
    <property type="evidence" value="ECO:0007669"/>
    <property type="project" value="UniProtKB-SubCell"/>
</dbReference>
<feature type="transmembrane region" description="Helical" evidence="6">
    <location>
        <begin position="68"/>
        <end position="85"/>
    </location>
</feature>
<keyword evidence="3 6" id="KW-0812">Transmembrane</keyword>
<evidence type="ECO:0000256" key="2">
    <source>
        <dbReference type="ARBA" id="ARBA00022475"/>
    </source>
</evidence>
<reference evidence="7" key="3">
    <citation type="submission" date="2023-06" db="EMBL/GenBank/DDBJ databases">
        <authorList>
            <person name="Sun Q."/>
            <person name="Zhou Y."/>
        </authorList>
    </citation>
    <scope>NUCLEOTIDE SEQUENCE</scope>
    <source>
        <strain evidence="7">CGMCC 1.10859</strain>
    </source>
</reference>
<dbReference type="EMBL" id="FNOB01000014">
    <property type="protein sequence ID" value="SDX35216.1"/>
    <property type="molecule type" value="Genomic_DNA"/>
</dbReference>
<evidence type="ECO:0000256" key="3">
    <source>
        <dbReference type="ARBA" id="ARBA00022692"/>
    </source>
</evidence>
<evidence type="ECO:0000256" key="4">
    <source>
        <dbReference type="ARBA" id="ARBA00022989"/>
    </source>
</evidence>
<protein>
    <submittedName>
        <fullName evidence="8">Threonine/homoserine/homoserine lactone efflux protein</fullName>
    </submittedName>
</protein>
<evidence type="ECO:0000313" key="10">
    <source>
        <dbReference type="Proteomes" id="UP000634647"/>
    </source>
</evidence>
<dbReference type="GO" id="GO:0033228">
    <property type="term" value="P:cysteine export across plasma membrane"/>
    <property type="evidence" value="ECO:0007669"/>
    <property type="project" value="TreeGrafter"/>
</dbReference>
<keyword evidence="5 6" id="KW-0472">Membrane</keyword>
<sequence length="146" mass="15329">MASAAAGLGGVLLAFPALQLAMKGIGTHYLLWLAWKIARSGSPQLHAKIAKPTGFVGAIWLVWQNPKGWAMTLGAAASFASLAAGPMDLAFMLGASFGIAASLSLSFWCVAGLLLARLLRTDAQWHVFNALLGALLAVSILQLWLE</sequence>
<evidence type="ECO:0000256" key="5">
    <source>
        <dbReference type="ARBA" id="ARBA00023136"/>
    </source>
</evidence>
<dbReference type="InterPro" id="IPR001123">
    <property type="entry name" value="LeuE-type"/>
</dbReference>
<dbReference type="EMBL" id="BNAB01000014">
    <property type="protein sequence ID" value="GHE03946.1"/>
    <property type="molecule type" value="Genomic_DNA"/>
</dbReference>
<keyword evidence="9" id="KW-1185">Reference proteome</keyword>
<dbReference type="AlphaFoldDB" id="A0AAN4UU53"/>
<evidence type="ECO:0000256" key="6">
    <source>
        <dbReference type="SAM" id="Phobius"/>
    </source>
</evidence>
<accession>A0AAN4UU53</accession>
<reference evidence="8 9" key="2">
    <citation type="submission" date="2016-10" db="EMBL/GenBank/DDBJ databases">
        <authorList>
            <person name="Varghese N."/>
            <person name="Submissions S."/>
        </authorList>
    </citation>
    <scope>NUCLEOTIDE SEQUENCE [LARGE SCALE GENOMIC DNA]</scope>
    <source>
        <strain evidence="8 9">DSM 24802</strain>
    </source>
</reference>
<evidence type="ECO:0000313" key="9">
    <source>
        <dbReference type="Proteomes" id="UP000199541"/>
    </source>
</evidence>
<reference evidence="7" key="1">
    <citation type="journal article" date="2014" name="Int. J. Syst. Evol. Microbiol.">
        <title>Complete genome sequence of Corynebacterium casei LMG S-19264T (=DSM 44701T), isolated from a smear-ripened cheese.</title>
        <authorList>
            <consortium name="US DOE Joint Genome Institute (JGI-PGF)"/>
            <person name="Walter F."/>
            <person name="Albersmeier A."/>
            <person name="Kalinowski J."/>
            <person name="Ruckert C."/>
        </authorList>
    </citation>
    <scope>NUCLEOTIDE SEQUENCE</scope>
    <source>
        <strain evidence="7">CGMCC 1.10859</strain>
    </source>
</reference>
<dbReference type="PANTHER" id="PTHR30086:SF20">
    <property type="entry name" value="ARGININE EXPORTER PROTEIN ARGO-RELATED"/>
    <property type="match status" value="1"/>
</dbReference>
<dbReference type="GO" id="GO:0015171">
    <property type="term" value="F:amino acid transmembrane transporter activity"/>
    <property type="evidence" value="ECO:0007669"/>
    <property type="project" value="TreeGrafter"/>
</dbReference>
<dbReference type="PANTHER" id="PTHR30086">
    <property type="entry name" value="ARGININE EXPORTER PROTEIN ARGO"/>
    <property type="match status" value="1"/>
</dbReference>
<dbReference type="Proteomes" id="UP000199541">
    <property type="component" value="Unassembled WGS sequence"/>
</dbReference>
<gene>
    <name evidence="7" type="ORF">GCM10008024_29170</name>
    <name evidence="8" type="ORF">SAMN05444006_11463</name>
</gene>
<evidence type="ECO:0000313" key="7">
    <source>
        <dbReference type="EMBL" id="GHE03946.1"/>
    </source>
</evidence>
<proteinExistence type="predicted"/>
<comment type="caution">
    <text evidence="7">The sequence shown here is derived from an EMBL/GenBank/DDBJ whole genome shotgun (WGS) entry which is preliminary data.</text>
</comment>
<comment type="subcellular location">
    <subcellularLocation>
        <location evidence="1">Cell membrane</location>
        <topology evidence="1">Multi-pass membrane protein</topology>
    </subcellularLocation>
</comment>
<dbReference type="Proteomes" id="UP000634647">
    <property type="component" value="Unassembled WGS sequence"/>
</dbReference>
<dbReference type="RefSeq" id="WP_051646352.1">
    <property type="nucleotide sequence ID" value="NZ_BNAB01000014.1"/>
</dbReference>